<dbReference type="EMBL" id="CAXKWB010036426">
    <property type="protein sequence ID" value="CAL4148176.1"/>
    <property type="molecule type" value="Genomic_DNA"/>
</dbReference>
<evidence type="ECO:0000313" key="2">
    <source>
        <dbReference type="EMBL" id="CAL4148176.1"/>
    </source>
</evidence>
<comment type="caution">
    <text evidence="2">The sequence shown here is derived from an EMBL/GenBank/DDBJ whole genome shotgun (WGS) entry which is preliminary data.</text>
</comment>
<proteinExistence type="predicted"/>
<keyword evidence="3" id="KW-1185">Reference proteome</keyword>
<sequence length="118" mass="13253">SNQRSITELLASLRNGQLDAMYNQNKSSEDVLKPQNIRQEVPTTSHPHSFNERSLSELLASARYAPQGEGIPRINQSREGYEPLSDEPLSDHRDNYEPLSDGPLSELESEGEDFDPLT</sequence>
<dbReference type="AlphaFoldDB" id="A0AAV2RYQ8"/>
<dbReference type="Proteomes" id="UP001497623">
    <property type="component" value="Unassembled WGS sequence"/>
</dbReference>
<evidence type="ECO:0000313" key="3">
    <source>
        <dbReference type="Proteomes" id="UP001497623"/>
    </source>
</evidence>
<feature type="region of interest" description="Disordered" evidence="1">
    <location>
        <begin position="64"/>
        <end position="118"/>
    </location>
</feature>
<name>A0AAV2RYQ8_MEGNR</name>
<gene>
    <name evidence="2" type="ORF">MNOR_LOCUS30196</name>
</gene>
<evidence type="ECO:0000256" key="1">
    <source>
        <dbReference type="SAM" id="MobiDB-lite"/>
    </source>
</evidence>
<feature type="non-terminal residue" evidence="2">
    <location>
        <position position="118"/>
    </location>
</feature>
<feature type="non-terminal residue" evidence="2">
    <location>
        <position position="1"/>
    </location>
</feature>
<organism evidence="2 3">
    <name type="scientific">Meganyctiphanes norvegica</name>
    <name type="common">Northern krill</name>
    <name type="synonym">Thysanopoda norvegica</name>
    <dbReference type="NCBI Taxonomy" id="48144"/>
    <lineage>
        <taxon>Eukaryota</taxon>
        <taxon>Metazoa</taxon>
        <taxon>Ecdysozoa</taxon>
        <taxon>Arthropoda</taxon>
        <taxon>Crustacea</taxon>
        <taxon>Multicrustacea</taxon>
        <taxon>Malacostraca</taxon>
        <taxon>Eumalacostraca</taxon>
        <taxon>Eucarida</taxon>
        <taxon>Euphausiacea</taxon>
        <taxon>Euphausiidae</taxon>
        <taxon>Meganyctiphanes</taxon>
    </lineage>
</organism>
<protein>
    <submittedName>
        <fullName evidence="2">Uncharacterized protein</fullName>
    </submittedName>
</protein>
<feature type="compositionally biased region" description="Acidic residues" evidence="1">
    <location>
        <begin position="107"/>
        <end position="118"/>
    </location>
</feature>
<reference evidence="2 3" key="1">
    <citation type="submission" date="2024-05" db="EMBL/GenBank/DDBJ databases">
        <authorList>
            <person name="Wallberg A."/>
        </authorList>
    </citation>
    <scope>NUCLEOTIDE SEQUENCE [LARGE SCALE GENOMIC DNA]</scope>
</reference>
<accession>A0AAV2RYQ8</accession>